<name>A0A251Q3A1_PRUPE</name>
<dbReference type="Gramene" id="ONI18284">
    <property type="protein sequence ID" value="ONI18284"/>
    <property type="gene ID" value="PRUPE_3G207100"/>
</dbReference>
<feature type="compositionally biased region" description="Basic and acidic residues" evidence="1">
    <location>
        <begin position="27"/>
        <end position="38"/>
    </location>
</feature>
<evidence type="ECO:0000313" key="2">
    <source>
        <dbReference type="EMBL" id="ONI18284.1"/>
    </source>
</evidence>
<dbReference type="EMBL" id="CM007653">
    <property type="protein sequence ID" value="ONI18284.1"/>
    <property type="molecule type" value="Genomic_DNA"/>
</dbReference>
<dbReference type="AlphaFoldDB" id="A0A251Q3A1"/>
<gene>
    <name evidence="2" type="ORF">PRUPE_3G207100</name>
</gene>
<dbReference type="Proteomes" id="UP000006882">
    <property type="component" value="Chromosome G3"/>
</dbReference>
<keyword evidence="3" id="KW-1185">Reference proteome</keyword>
<proteinExistence type="predicted"/>
<sequence length="38" mass="4421">MAATSMFQLSRKIQHDLSPKNQQAAEKNNEEHHFINLL</sequence>
<reference evidence="2 3" key="1">
    <citation type="journal article" date="2013" name="Nat. Genet.">
        <title>The high-quality draft genome of peach (Prunus persica) identifies unique patterns of genetic diversity, domestication and genome evolution.</title>
        <authorList>
            <consortium name="International Peach Genome Initiative"/>
            <person name="Verde I."/>
            <person name="Abbott A.G."/>
            <person name="Scalabrin S."/>
            <person name="Jung S."/>
            <person name="Shu S."/>
            <person name="Marroni F."/>
            <person name="Zhebentyayeva T."/>
            <person name="Dettori M.T."/>
            <person name="Grimwood J."/>
            <person name="Cattonaro F."/>
            <person name="Zuccolo A."/>
            <person name="Rossini L."/>
            <person name="Jenkins J."/>
            <person name="Vendramin E."/>
            <person name="Meisel L.A."/>
            <person name="Decroocq V."/>
            <person name="Sosinski B."/>
            <person name="Prochnik S."/>
            <person name="Mitros T."/>
            <person name="Policriti A."/>
            <person name="Cipriani G."/>
            <person name="Dondini L."/>
            <person name="Ficklin S."/>
            <person name="Goodstein D.M."/>
            <person name="Xuan P."/>
            <person name="Del Fabbro C."/>
            <person name="Aramini V."/>
            <person name="Copetti D."/>
            <person name="Gonzalez S."/>
            <person name="Horner D.S."/>
            <person name="Falchi R."/>
            <person name="Lucas S."/>
            <person name="Mica E."/>
            <person name="Maldonado J."/>
            <person name="Lazzari B."/>
            <person name="Bielenberg D."/>
            <person name="Pirona R."/>
            <person name="Miculan M."/>
            <person name="Barakat A."/>
            <person name="Testolin R."/>
            <person name="Stella A."/>
            <person name="Tartarini S."/>
            <person name="Tonutti P."/>
            <person name="Arus P."/>
            <person name="Orellana A."/>
            <person name="Wells C."/>
            <person name="Main D."/>
            <person name="Vizzotto G."/>
            <person name="Silva H."/>
            <person name="Salamini F."/>
            <person name="Schmutz J."/>
            <person name="Morgante M."/>
            <person name="Rokhsar D.S."/>
        </authorList>
    </citation>
    <scope>NUCLEOTIDE SEQUENCE [LARGE SCALE GENOMIC DNA]</scope>
    <source>
        <strain evidence="3">cv. Nemared</strain>
    </source>
</reference>
<accession>A0A251Q3A1</accession>
<organism evidence="2 3">
    <name type="scientific">Prunus persica</name>
    <name type="common">Peach</name>
    <name type="synonym">Amygdalus persica</name>
    <dbReference type="NCBI Taxonomy" id="3760"/>
    <lineage>
        <taxon>Eukaryota</taxon>
        <taxon>Viridiplantae</taxon>
        <taxon>Streptophyta</taxon>
        <taxon>Embryophyta</taxon>
        <taxon>Tracheophyta</taxon>
        <taxon>Spermatophyta</taxon>
        <taxon>Magnoliopsida</taxon>
        <taxon>eudicotyledons</taxon>
        <taxon>Gunneridae</taxon>
        <taxon>Pentapetalae</taxon>
        <taxon>rosids</taxon>
        <taxon>fabids</taxon>
        <taxon>Rosales</taxon>
        <taxon>Rosaceae</taxon>
        <taxon>Amygdaloideae</taxon>
        <taxon>Amygdaleae</taxon>
        <taxon>Prunus</taxon>
    </lineage>
</organism>
<evidence type="ECO:0000313" key="3">
    <source>
        <dbReference type="Proteomes" id="UP000006882"/>
    </source>
</evidence>
<protein>
    <submittedName>
        <fullName evidence="2">Uncharacterized protein</fullName>
    </submittedName>
</protein>
<evidence type="ECO:0000256" key="1">
    <source>
        <dbReference type="SAM" id="MobiDB-lite"/>
    </source>
</evidence>
<feature type="region of interest" description="Disordered" evidence="1">
    <location>
        <begin position="1"/>
        <end position="38"/>
    </location>
</feature>